<keyword evidence="7" id="KW-1185">Reference proteome</keyword>
<feature type="transmembrane region" description="Helical" evidence="5">
    <location>
        <begin position="252"/>
        <end position="274"/>
    </location>
</feature>
<organism evidence="6 7">
    <name type="scientific">Imshaugia aleurites</name>
    <dbReference type="NCBI Taxonomy" id="172621"/>
    <lineage>
        <taxon>Eukaryota</taxon>
        <taxon>Fungi</taxon>
        <taxon>Dikarya</taxon>
        <taxon>Ascomycota</taxon>
        <taxon>Pezizomycotina</taxon>
        <taxon>Lecanoromycetes</taxon>
        <taxon>OSLEUM clade</taxon>
        <taxon>Lecanoromycetidae</taxon>
        <taxon>Lecanorales</taxon>
        <taxon>Lecanorineae</taxon>
        <taxon>Parmeliaceae</taxon>
        <taxon>Imshaugia</taxon>
    </lineage>
</organism>
<comment type="subcellular location">
    <subcellularLocation>
        <location evidence="1">Membrane</location>
        <topology evidence="1">Multi-pass membrane protein</topology>
    </subcellularLocation>
</comment>
<dbReference type="AlphaFoldDB" id="A0A8H3FIW4"/>
<feature type="transmembrane region" description="Helical" evidence="5">
    <location>
        <begin position="173"/>
        <end position="198"/>
    </location>
</feature>
<dbReference type="PANTHER" id="PTHR23423">
    <property type="entry name" value="ORGANIC SOLUTE TRANSPORTER-RELATED"/>
    <property type="match status" value="1"/>
</dbReference>
<evidence type="ECO:0000256" key="1">
    <source>
        <dbReference type="ARBA" id="ARBA00004141"/>
    </source>
</evidence>
<feature type="transmembrane region" description="Helical" evidence="5">
    <location>
        <begin position="87"/>
        <end position="108"/>
    </location>
</feature>
<evidence type="ECO:0000256" key="4">
    <source>
        <dbReference type="ARBA" id="ARBA00023136"/>
    </source>
</evidence>
<feature type="transmembrane region" description="Helical" evidence="5">
    <location>
        <begin position="120"/>
        <end position="139"/>
    </location>
</feature>
<dbReference type="GO" id="GO:0016020">
    <property type="term" value="C:membrane"/>
    <property type="evidence" value="ECO:0007669"/>
    <property type="project" value="UniProtKB-SubCell"/>
</dbReference>
<sequence>MALPAVFGVLKNNFATANLTDVVGYAEEKCKLLPWFVAAEPYSSGYTYHDIILITSSVTTVMCLIFTVSLISVHLSSWVKPQEQKQIVRIILFPTVFAFFNLYAVWFYKQSWILLPFPELYETFSLVAMFYLIVIYVAPQDATREDYFRDLTRLHRYGSKKGTLKHSRGSLRWFHVLWVCVFQVLPVKLATSLVAWILSKTMCPLKYQLSPVSLAIEVVESISTTICITSIITFATRVAPDLKGTKTRGKMISFKGIVGVTLTQAPVFAGIASYGVFDRTIHVSVLDFTVGTPAFMTCCEMFLISFVFLWTFTAEPYLNLMGTLPRCRSVPGAFLEVLDIRDIMKGVWYMVKIICCFGGHTQMDHAEKGLDRDADMDIGGSHDEYRTK</sequence>
<gene>
    <name evidence="6" type="ORF">IMSHALPRED_005969</name>
</gene>
<evidence type="ECO:0000256" key="2">
    <source>
        <dbReference type="ARBA" id="ARBA00022692"/>
    </source>
</evidence>
<accession>A0A8H3FIW4</accession>
<feature type="transmembrane region" description="Helical" evidence="5">
    <location>
        <begin position="218"/>
        <end position="240"/>
    </location>
</feature>
<feature type="transmembrane region" description="Helical" evidence="5">
    <location>
        <begin position="51"/>
        <end position="75"/>
    </location>
</feature>
<feature type="transmembrane region" description="Helical" evidence="5">
    <location>
        <begin position="294"/>
        <end position="312"/>
    </location>
</feature>
<comment type="caution">
    <text evidence="6">The sequence shown here is derived from an EMBL/GenBank/DDBJ whole genome shotgun (WGS) entry which is preliminary data.</text>
</comment>
<keyword evidence="2 5" id="KW-0812">Transmembrane</keyword>
<keyword evidence="4 5" id="KW-0472">Membrane</keyword>
<evidence type="ECO:0000313" key="6">
    <source>
        <dbReference type="EMBL" id="CAF9923612.1"/>
    </source>
</evidence>
<dbReference type="Pfam" id="PF03619">
    <property type="entry name" value="Solute_trans_a"/>
    <property type="match status" value="1"/>
</dbReference>
<name>A0A8H3FIW4_9LECA</name>
<dbReference type="EMBL" id="CAJPDT010000034">
    <property type="protein sequence ID" value="CAF9923612.1"/>
    <property type="molecule type" value="Genomic_DNA"/>
</dbReference>
<proteinExistence type="predicted"/>
<reference evidence="6" key="1">
    <citation type="submission" date="2021-03" db="EMBL/GenBank/DDBJ databases">
        <authorList>
            <person name="Tagirdzhanova G."/>
        </authorList>
    </citation>
    <scope>NUCLEOTIDE SEQUENCE</scope>
</reference>
<dbReference type="OrthoDB" id="5348404at2759"/>
<evidence type="ECO:0000313" key="7">
    <source>
        <dbReference type="Proteomes" id="UP000664534"/>
    </source>
</evidence>
<evidence type="ECO:0000256" key="3">
    <source>
        <dbReference type="ARBA" id="ARBA00022989"/>
    </source>
</evidence>
<dbReference type="Proteomes" id="UP000664534">
    <property type="component" value="Unassembled WGS sequence"/>
</dbReference>
<evidence type="ECO:0000256" key="5">
    <source>
        <dbReference type="SAM" id="Phobius"/>
    </source>
</evidence>
<keyword evidence="3 5" id="KW-1133">Transmembrane helix</keyword>
<dbReference type="InterPro" id="IPR005178">
    <property type="entry name" value="Ostalpha/TMEM184C"/>
</dbReference>
<dbReference type="SMART" id="SM01417">
    <property type="entry name" value="Solute_trans_a"/>
    <property type="match status" value="1"/>
</dbReference>
<protein>
    <submittedName>
        <fullName evidence="6">Uncharacterized protein</fullName>
    </submittedName>
</protein>